<dbReference type="InterPro" id="IPR015424">
    <property type="entry name" value="PyrdxlP-dep_Trfase"/>
</dbReference>
<feature type="domain" description="Aminotransferase class V" evidence="2">
    <location>
        <begin position="46"/>
        <end position="369"/>
    </location>
</feature>
<reference evidence="3 4" key="1">
    <citation type="submission" date="2019-07" db="EMBL/GenBank/DDBJ databases">
        <title>Novel species of Flavobacterium.</title>
        <authorList>
            <person name="Liu Q."/>
            <person name="Xin Y.-H."/>
        </authorList>
    </citation>
    <scope>NUCLEOTIDE SEQUENCE [LARGE SCALE GENOMIC DNA]</scope>
    <source>
        <strain evidence="3 4">LB1R34</strain>
    </source>
</reference>
<proteinExistence type="predicted"/>
<evidence type="ECO:0000259" key="2">
    <source>
        <dbReference type="Pfam" id="PF00266"/>
    </source>
</evidence>
<keyword evidence="4" id="KW-1185">Reference proteome</keyword>
<dbReference type="InterPro" id="IPR015422">
    <property type="entry name" value="PyrdxlP-dep_Trfase_small"/>
</dbReference>
<dbReference type="InterPro" id="IPR000192">
    <property type="entry name" value="Aminotrans_V_dom"/>
</dbReference>
<organism evidence="3 4">
    <name type="scientific">Flavobacterium restrictum</name>
    <dbReference type="NCBI Taxonomy" id="2594428"/>
    <lineage>
        <taxon>Bacteria</taxon>
        <taxon>Pseudomonadati</taxon>
        <taxon>Bacteroidota</taxon>
        <taxon>Flavobacteriia</taxon>
        <taxon>Flavobacteriales</taxon>
        <taxon>Flavobacteriaceae</taxon>
        <taxon>Flavobacterium</taxon>
    </lineage>
</organism>
<gene>
    <name evidence="3" type="ORF">FNW21_03250</name>
</gene>
<evidence type="ECO:0000313" key="4">
    <source>
        <dbReference type="Proteomes" id="UP000316371"/>
    </source>
</evidence>
<dbReference type="GO" id="GO:0008483">
    <property type="term" value="F:transaminase activity"/>
    <property type="evidence" value="ECO:0007669"/>
    <property type="project" value="UniProtKB-KW"/>
</dbReference>
<accession>A0A553EB67</accession>
<dbReference type="SUPFAM" id="SSF53383">
    <property type="entry name" value="PLP-dependent transferases"/>
    <property type="match status" value="1"/>
</dbReference>
<dbReference type="PROSITE" id="PS51257">
    <property type="entry name" value="PROKAR_LIPOPROTEIN"/>
    <property type="match status" value="1"/>
</dbReference>
<keyword evidence="3" id="KW-0808">Transferase</keyword>
<evidence type="ECO:0000256" key="1">
    <source>
        <dbReference type="ARBA" id="ARBA00022898"/>
    </source>
</evidence>
<dbReference type="Proteomes" id="UP000316371">
    <property type="component" value="Unassembled WGS sequence"/>
</dbReference>
<dbReference type="PANTHER" id="PTHR43092:SF2">
    <property type="entry name" value="HERCYNYLCYSTEINE SULFOXIDE LYASE"/>
    <property type="match status" value="1"/>
</dbReference>
<protein>
    <submittedName>
        <fullName evidence="3">Aminotransferase class V-fold PLP-dependent enzyme</fullName>
    </submittedName>
</protein>
<dbReference type="RefSeq" id="WP_144255295.1">
    <property type="nucleotide sequence ID" value="NZ_VJZT01000002.1"/>
</dbReference>
<dbReference type="Pfam" id="PF00266">
    <property type="entry name" value="Aminotran_5"/>
    <property type="match status" value="1"/>
</dbReference>
<comment type="caution">
    <text evidence="3">The sequence shown here is derived from an EMBL/GenBank/DDBJ whole genome shotgun (WGS) entry which is preliminary data.</text>
</comment>
<dbReference type="InterPro" id="IPR015421">
    <property type="entry name" value="PyrdxlP-dep_Trfase_major"/>
</dbReference>
<dbReference type="Gene3D" id="3.90.1150.10">
    <property type="entry name" value="Aspartate Aminotransferase, domain 1"/>
    <property type="match status" value="1"/>
</dbReference>
<sequence>MKSQFLLDPEITYLNHGAFGACPKPIFQNYQFWQMELEKNPTQFIQKKAAGYLNISKEALSKYVGCNPEDFFFVQNPTVAINTIMRSLCLKAGDEILATNHEYGAMDKTWEFYCSKSGAKYVRQNISLPVVSKAQLLTEFWNGYTTKTKVVFINHMSSCTALIFPVKEICEKARALGLIIIVDGAHVPGHIDLNIRALDPDFYTATTHKWMLTPKGNSFLYVKKTYQSMLEPLVVSWGYQSQVPNANPFLELHQLQGTRDISAFLTVPTAIQFLEDNNWSQQSQQSKQLILDNYQAFCDLLQSEPICPISSEFLGQMCSIPIRTQQPVELKELLYQHYKIEIPIMQIYGATYLRISINAYNSQADLDKLRLAIIDIQENTDLLN</sequence>
<keyword evidence="3" id="KW-0032">Aminotransferase</keyword>
<evidence type="ECO:0000313" key="3">
    <source>
        <dbReference type="EMBL" id="TRX42288.1"/>
    </source>
</evidence>
<dbReference type="Gene3D" id="3.40.640.10">
    <property type="entry name" value="Type I PLP-dependent aspartate aminotransferase-like (Major domain)"/>
    <property type="match status" value="1"/>
</dbReference>
<dbReference type="AlphaFoldDB" id="A0A553EB67"/>
<dbReference type="PANTHER" id="PTHR43092">
    <property type="entry name" value="L-CYSTEINE DESULFHYDRASE"/>
    <property type="match status" value="1"/>
</dbReference>
<dbReference type="OrthoDB" id="9804366at2"/>
<dbReference type="EMBL" id="VJZT01000002">
    <property type="protein sequence ID" value="TRX42288.1"/>
    <property type="molecule type" value="Genomic_DNA"/>
</dbReference>
<keyword evidence="1" id="KW-0663">Pyridoxal phosphate</keyword>
<name>A0A553EB67_9FLAO</name>